<feature type="transmembrane region" description="Helical" evidence="2">
    <location>
        <begin position="235"/>
        <end position="254"/>
    </location>
</feature>
<evidence type="ECO:0000313" key="3">
    <source>
        <dbReference type="EMBL" id="KGJ86930.1"/>
    </source>
</evidence>
<evidence type="ECO:0000256" key="1">
    <source>
        <dbReference type="SAM" id="MobiDB-lite"/>
    </source>
</evidence>
<dbReference type="PATRIC" id="fig|28229.4.peg.3815"/>
<feature type="transmembrane region" description="Helical" evidence="2">
    <location>
        <begin position="332"/>
        <end position="354"/>
    </location>
</feature>
<dbReference type="InterPro" id="IPR010266">
    <property type="entry name" value="NnrS"/>
</dbReference>
<feature type="transmembrane region" description="Helical" evidence="2">
    <location>
        <begin position="166"/>
        <end position="186"/>
    </location>
</feature>
<feature type="transmembrane region" description="Helical" evidence="2">
    <location>
        <begin position="366"/>
        <end position="387"/>
    </location>
</feature>
<evidence type="ECO:0000313" key="4">
    <source>
        <dbReference type="Proteomes" id="UP000029843"/>
    </source>
</evidence>
<protein>
    <submittedName>
        <fullName evidence="3">NnrS family protein</fullName>
    </submittedName>
</protein>
<feature type="region of interest" description="Disordered" evidence="1">
    <location>
        <begin position="1"/>
        <end position="20"/>
    </location>
</feature>
<evidence type="ECO:0000256" key="2">
    <source>
        <dbReference type="SAM" id="Phobius"/>
    </source>
</evidence>
<feature type="compositionally biased region" description="Polar residues" evidence="1">
    <location>
        <begin position="1"/>
        <end position="17"/>
    </location>
</feature>
<feature type="transmembrane region" description="Helical" evidence="2">
    <location>
        <begin position="260"/>
        <end position="277"/>
    </location>
</feature>
<accession>A0A099K9H4</accession>
<dbReference type="RefSeq" id="WP_033095415.1">
    <property type="nucleotide sequence ID" value="NZ_JQED01000055.1"/>
</dbReference>
<name>A0A099K9H4_COLPS</name>
<dbReference type="OrthoDB" id="9770040at2"/>
<feature type="transmembrane region" description="Helical" evidence="2">
    <location>
        <begin position="136"/>
        <end position="159"/>
    </location>
</feature>
<keyword evidence="2" id="KW-1133">Transmembrane helix</keyword>
<feature type="transmembrane region" description="Helical" evidence="2">
    <location>
        <begin position="43"/>
        <end position="63"/>
    </location>
</feature>
<keyword evidence="2" id="KW-0472">Membrane</keyword>
<dbReference type="EMBL" id="JQED01000055">
    <property type="protein sequence ID" value="KGJ86930.1"/>
    <property type="molecule type" value="Genomic_DNA"/>
</dbReference>
<comment type="caution">
    <text evidence="3">The sequence shown here is derived from an EMBL/GenBank/DDBJ whole genome shotgun (WGS) entry which is preliminary data.</text>
</comment>
<dbReference type="Proteomes" id="UP000029843">
    <property type="component" value="Unassembled WGS sequence"/>
</dbReference>
<feature type="transmembrane region" description="Helical" evidence="2">
    <location>
        <begin position="393"/>
        <end position="414"/>
    </location>
</feature>
<feature type="transmembrane region" description="Helical" evidence="2">
    <location>
        <begin position="198"/>
        <end position="223"/>
    </location>
</feature>
<reference evidence="3 4" key="1">
    <citation type="submission" date="2014-08" db="EMBL/GenBank/DDBJ databases">
        <title>Genomic and Phenotypic Diversity of Colwellia psychrerythraea strains from Disparate Marine Basins.</title>
        <authorList>
            <person name="Techtmann S.M."/>
            <person name="Stelling S.C."/>
            <person name="Utturkar S.M."/>
            <person name="Alshibli N."/>
            <person name="Harris A."/>
            <person name="Brown S.D."/>
            <person name="Hazen T.C."/>
        </authorList>
    </citation>
    <scope>NUCLEOTIDE SEQUENCE [LARGE SCALE GENOMIC DNA]</scope>
    <source>
        <strain evidence="3 4">ND2E</strain>
    </source>
</reference>
<proteinExistence type="predicted"/>
<sequence length="428" mass="47439">MLQIQDSESAQLNYDQPSSDHQDSNALNYVAQHPILDLPFRSYFLLAVACSMVALGIWAAYFNGYFTFNDNGITPLAWHIHEMIFGFGATVAVGFILTAAQTWTGQPSIKGLSVLAFVGLWLLVRVALLVNSPSTIIVAIVLQSFWWLGSIIVFTRLVLKGNNRRNYLFIPLLTVLMSLNIALLLLDFNGYHEVTRHIARTSVLMFCLLMGILGGRVIPFFTVSGAKLDPIKTPNCLTPLLTITSILGVLAFLSSAFIELPFSPAILMIAAGLLHLIRQGFWRSFATRNIALLWSLHIAYFALGFGLILLGLSYFQAQSIEYFSVSITFTDALHLITIAAMGLMIFAMMARVSLGHTGRALIPSKLVSWVFFLIIFSAFTRAVLPTITSQALLAWNISALAWLIAGLFFIKVYLPILTAKKVEKFFSR</sequence>
<dbReference type="AlphaFoldDB" id="A0A099K9H4"/>
<feature type="transmembrane region" description="Helical" evidence="2">
    <location>
        <begin position="83"/>
        <end position="100"/>
    </location>
</feature>
<gene>
    <name evidence="3" type="ORF">ND2E_0337</name>
</gene>
<dbReference type="Pfam" id="PF05940">
    <property type="entry name" value="NnrS"/>
    <property type="match status" value="1"/>
</dbReference>
<feature type="transmembrane region" description="Helical" evidence="2">
    <location>
        <begin position="289"/>
        <end position="312"/>
    </location>
</feature>
<feature type="transmembrane region" description="Helical" evidence="2">
    <location>
        <begin position="112"/>
        <end position="130"/>
    </location>
</feature>
<keyword evidence="2" id="KW-0812">Transmembrane</keyword>
<organism evidence="3 4">
    <name type="scientific">Colwellia psychrerythraea</name>
    <name type="common">Vibrio psychroerythus</name>
    <dbReference type="NCBI Taxonomy" id="28229"/>
    <lineage>
        <taxon>Bacteria</taxon>
        <taxon>Pseudomonadati</taxon>
        <taxon>Pseudomonadota</taxon>
        <taxon>Gammaproteobacteria</taxon>
        <taxon>Alteromonadales</taxon>
        <taxon>Colwelliaceae</taxon>
        <taxon>Colwellia</taxon>
    </lineage>
</organism>